<feature type="compositionally biased region" description="Polar residues" evidence="6">
    <location>
        <begin position="429"/>
        <end position="441"/>
    </location>
</feature>
<gene>
    <name evidence="9" type="ORF">RIMI_LOCUS10967921</name>
</gene>
<evidence type="ECO:0000256" key="2">
    <source>
        <dbReference type="ARBA" id="ARBA00022737"/>
    </source>
</evidence>
<keyword evidence="4 5" id="KW-0440">LIM domain</keyword>
<sequence>MTEYDDKEHIKDELPPADVETRPDQALLELARERRLMSQVKVSHVTPAKSGAQVSLHTDGDLPAMSLSMGRSWEFHISSGTGEISMSNGRSKSLILRRESSSDSAFEKYAWVPPGLTPAQVHQYFRCLPEDKVPYVQSMGERYRLRQLLRQLPPHDCEGSSTSVYFAPFFSAFCVTPCVVLWQIQCCCLFCARPSTAVSCKPDLSQARERKEEDLLILFGQKRKLENLGRGSVRPVSRTMSGTVCQKCGHQIGGGDVAVFASRAGLGSCWHPQCFSPVRSARSYFVTSSTSTMEDKCTVAGTMLNFSDHDAWHIIFSVECTQAEGFHWHTRHFCCFECECSVVGHRHVMKDKRPYCSACYEKLYTQYCDSCGEIIGVDEGQLSHGGQHWHASERCFCCDRCGSSLLGRPFLPRHGQIYCSRACSLPRTNSERSISPAQSDVSTRKETRDIGTSTNIEPEGENFEERRMGGGRRAMSMIDQTRTPQHCNSYITPPRSIHSSLRGAPREFFSRECSQRRSLPDLRSQNRTGPRVTFKIPLSTELKEPIHFTCPSFSSTSSSSSDEEEDGYFLGEPIPLPAFMRPPGHPTPPKPPPTPKKKDKNCNLS</sequence>
<feature type="region of interest" description="Disordered" evidence="6">
    <location>
        <begin position="511"/>
        <end position="532"/>
    </location>
</feature>
<evidence type="ECO:0000256" key="4">
    <source>
        <dbReference type="ARBA" id="ARBA00023038"/>
    </source>
</evidence>
<reference evidence="9" key="1">
    <citation type="submission" date="2023-07" db="EMBL/GenBank/DDBJ databases">
        <authorList>
            <person name="Stuckert A."/>
        </authorList>
    </citation>
    <scope>NUCLEOTIDE SEQUENCE</scope>
</reference>
<dbReference type="InterPro" id="IPR010442">
    <property type="entry name" value="PET_domain"/>
</dbReference>
<evidence type="ECO:0000256" key="1">
    <source>
        <dbReference type="ARBA" id="ARBA00022723"/>
    </source>
</evidence>
<dbReference type="EMBL" id="CAUEEQ010024286">
    <property type="protein sequence ID" value="CAJ0945646.1"/>
    <property type="molecule type" value="Genomic_DNA"/>
</dbReference>
<comment type="caution">
    <text evidence="9">The sequence shown here is derived from an EMBL/GenBank/DDBJ whole genome shotgun (WGS) entry which is preliminary data.</text>
</comment>
<dbReference type="InterPro" id="IPR047120">
    <property type="entry name" value="Pk/Esn/Tes"/>
</dbReference>
<dbReference type="InterPro" id="IPR001781">
    <property type="entry name" value="Znf_LIM"/>
</dbReference>
<dbReference type="Pfam" id="PF06297">
    <property type="entry name" value="PET"/>
    <property type="match status" value="1"/>
</dbReference>
<feature type="region of interest" description="Disordered" evidence="6">
    <location>
        <begin position="429"/>
        <end position="457"/>
    </location>
</feature>
<feature type="region of interest" description="Disordered" evidence="6">
    <location>
        <begin position="1"/>
        <end position="21"/>
    </location>
</feature>
<evidence type="ECO:0000256" key="5">
    <source>
        <dbReference type="PROSITE-ProRule" id="PRU00125"/>
    </source>
</evidence>
<proteinExistence type="predicted"/>
<evidence type="ECO:0000259" key="7">
    <source>
        <dbReference type="PROSITE" id="PS50023"/>
    </source>
</evidence>
<evidence type="ECO:0000313" key="9">
    <source>
        <dbReference type="EMBL" id="CAJ0945646.1"/>
    </source>
</evidence>
<dbReference type="PANTHER" id="PTHR24211">
    <property type="entry name" value="LIM DOMAIN-CONTAINING PROTEIN"/>
    <property type="match status" value="1"/>
</dbReference>
<dbReference type="CDD" id="cd09420">
    <property type="entry name" value="LIM3_Prickle"/>
    <property type="match status" value="1"/>
</dbReference>
<keyword evidence="3 5" id="KW-0862">Zinc</keyword>
<dbReference type="PROSITE" id="PS51303">
    <property type="entry name" value="PET"/>
    <property type="match status" value="1"/>
</dbReference>
<dbReference type="SUPFAM" id="SSF57716">
    <property type="entry name" value="Glucocorticoid receptor-like (DNA-binding domain)"/>
    <property type="match status" value="1"/>
</dbReference>
<keyword evidence="2" id="KW-0677">Repeat</keyword>
<organism evidence="9 10">
    <name type="scientific">Ranitomeya imitator</name>
    <name type="common">mimic poison frog</name>
    <dbReference type="NCBI Taxonomy" id="111125"/>
    <lineage>
        <taxon>Eukaryota</taxon>
        <taxon>Metazoa</taxon>
        <taxon>Chordata</taxon>
        <taxon>Craniata</taxon>
        <taxon>Vertebrata</taxon>
        <taxon>Euteleostomi</taxon>
        <taxon>Amphibia</taxon>
        <taxon>Batrachia</taxon>
        <taxon>Anura</taxon>
        <taxon>Neobatrachia</taxon>
        <taxon>Hyloidea</taxon>
        <taxon>Dendrobatidae</taxon>
        <taxon>Dendrobatinae</taxon>
        <taxon>Ranitomeya</taxon>
    </lineage>
</organism>
<accession>A0ABN9LMF0</accession>
<protein>
    <submittedName>
        <fullName evidence="9">Uncharacterized protein</fullName>
    </submittedName>
</protein>
<dbReference type="Gene3D" id="2.10.110.10">
    <property type="entry name" value="Cysteine Rich Protein"/>
    <property type="match status" value="2"/>
</dbReference>
<dbReference type="Proteomes" id="UP001176940">
    <property type="component" value="Unassembled WGS sequence"/>
</dbReference>
<name>A0ABN9LMF0_9NEOB</name>
<dbReference type="InterPro" id="IPR033727">
    <property type="entry name" value="LIM3_prickle"/>
</dbReference>
<feature type="compositionally biased region" description="Pro residues" evidence="6">
    <location>
        <begin position="583"/>
        <end position="594"/>
    </location>
</feature>
<evidence type="ECO:0000259" key="8">
    <source>
        <dbReference type="PROSITE" id="PS51303"/>
    </source>
</evidence>
<keyword evidence="1 5" id="KW-0479">Metal-binding</keyword>
<feature type="compositionally biased region" description="Basic and acidic residues" evidence="6">
    <location>
        <begin position="511"/>
        <end position="520"/>
    </location>
</feature>
<keyword evidence="10" id="KW-1185">Reference proteome</keyword>
<evidence type="ECO:0000313" key="10">
    <source>
        <dbReference type="Proteomes" id="UP001176940"/>
    </source>
</evidence>
<feature type="domain" description="PET" evidence="8">
    <location>
        <begin position="90"/>
        <end position="198"/>
    </location>
</feature>
<dbReference type="PROSITE" id="PS50023">
    <property type="entry name" value="LIM_DOMAIN_2"/>
    <property type="match status" value="1"/>
</dbReference>
<evidence type="ECO:0000256" key="3">
    <source>
        <dbReference type="ARBA" id="ARBA00022833"/>
    </source>
</evidence>
<evidence type="ECO:0000256" key="6">
    <source>
        <dbReference type="SAM" id="MobiDB-lite"/>
    </source>
</evidence>
<dbReference type="PANTHER" id="PTHR24211:SF19">
    <property type="entry name" value="PRICKLE PLANAR CELL POLARITY PROTEIN 3"/>
    <property type="match status" value="1"/>
</dbReference>
<dbReference type="Pfam" id="PF00412">
    <property type="entry name" value="LIM"/>
    <property type="match status" value="2"/>
</dbReference>
<feature type="domain" description="LIM zinc-binding" evidence="7">
    <location>
        <begin position="366"/>
        <end position="430"/>
    </location>
</feature>
<feature type="region of interest" description="Disordered" evidence="6">
    <location>
        <begin position="550"/>
        <end position="605"/>
    </location>
</feature>
<dbReference type="SMART" id="SM00132">
    <property type="entry name" value="LIM"/>
    <property type="match status" value="2"/>
</dbReference>